<dbReference type="RefSeq" id="WP_310825318.1">
    <property type="nucleotide sequence ID" value="NZ_JAQGEC010000004.1"/>
</dbReference>
<dbReference type="InterPro" id="IPR036514">
    <property type="entry name" value="SGNH_hydro_sf"/>
</dbReference>
<dbReference type="Gene3D" id="3.40.50.1110">
    <property type="entry name" value="SGNH hydrolase"/>
    <property type="match status" value="1"/>
</dbReference>
<reference evidence="3" key="1">
    <citation type="submission" date="2022-12" db="EMBL/GenBank/DDBJ databases">
        <title>NDM-1 containing novel ST 2018 Pseudenterobacter timonensis.</title>
        <authorList>
            <person name="Halder G."/>
            <person name="Mandal S."/>
            <person name="Dutta S."/>
        </authorList>
    </citation>
    <scope>NUCLEOTIDE SEQUENCE</scope>
    <source>
        <strain evidence="3">CNCI147</strain>
    </source>
</reference>
<feature type="domain" description="SGNH hydrolase-type esterase" evidence="1">
    <location>
        <begin position="189"/>
        <end position="362"/>
    </location>
</feature>
<dbReference type="CDD" id="cd00229">
    <property type="entry name" value="SGNH_hydrolase"/>
    <property type="match status" value="1"/>
</dbReference>
<dbReference type="Proteomes" id="UP001248822">
    <property type="component" value="Unassembled WGS sequence"/>
</dbReference>
<comment type="caution">
    <text evidence="3">The sequence shown here is derived from an EMBL/GenBank/DDBJ whole genome shotgun (WGS) entry which is preliminary data.</text>
</comment>
<evidence type="ECO:0000313" key="3">
    <source>
        <dbReference type="EMBL" id="MDR9889826.1"/>
    </source>
</evidence>
<dbReference type="PANTHER" id="PTHR30383">
    <property type="entry name" value="THIOESTERASE 1/PROTEASE 1/LYSOPHOSPHOLIPASE L1"/>
    <property type="match status" value="1"/>
</dbReference>
<dbReference type="Pfam" id="PF18668">
    <property type="entry name" value="Tail_spike_N"/>
    <property type="match status" value="1"/>
</dbReference>
<dbReference type="InterPro" id="IPR051532">
    <property type="entry name" value="Ester_Hydrolysis_Enzymes"/>
</dbReference>
<proteinExistence type="predicted"/>
<evidence type="ECO:0000259" key="2">
    <source>
        <dbReference type="Pfam" id="PF18668"/>
    </source>
</evidence>
<dbReference type="AlphaFoldDB" id="A0AAE4IW00"/>
<sequence length="746" mass="80373">MSTTPTNLPVPSEKPQDLKFNAGKIDEFVTSLVNTYVDRFGNEHYTIEGLKQLVLQQIYNLGWNLKGTFQGGGTVTAAGDLLQDESTNIWYRWDDLETLPKTVPAGSSPKSAGGVGEGKWQPVDVSDVLRKQLNSNSGASLVRAEDGRTVQEWLVAVDSGEYKAKNIAGFSRIDYLVHSRGTFKVLFQGDSLTAGYDMVSTDANPIDGTDNAKHATTTFPQRFVDFINEQSGCNVTKTVRAISGYTAIQSLNNPDWQTNPNCDVAIIMLGVNDADGGSTLDVYMDSMEKLIRRLINWGMCVLFTLPSGGPRPGAAWFLWSKRMRNLATLYGCQVYDPQENVYARHRGAISSDTLHFNSMGYATHAHQLVSMFMGGGLLTTYDKISNETYMYPGVSMDNYAYCDAKGNINVSPADSWTRAKTTGVLPANQAALCTFSFFLDAAAANITGKVQGDCYVLMRDTNWFTGTPGKPAVPYYLRGDTQAPFYSTATEIGTGFVPGPIGANGSYTDGATQYLGRIIGRGWHTITIANKQDGTTTSDCYVNAIVVNPVPVGFAAHNLWLLDEKKIRVTHSKKIPSPSGITSIPTAVALNSFYLRCPQALLPTGSGVTQSDFSVYFNGGFAKIRIVSADGHAYEGLVIRNGSGVNFRVIPSFCNISGNIPTVTAVLSTAAPTTVSAGSFAANMPVDSIKDFNAGIASIPASTGMVGGLYLNFALSWPTSSPVTYWNVEIEGGDYFGNSEGALGTI</sequence>
<evidence type="ECO:0000259" key="1">
    <source>
        <dbReference type="Pfam" id="PF13472"/>
    </source>
</evidence>
<dbReference type="EMBL" id="JAQGEC010000004">
    <property type="protein sequence ID" value="MDR9889826.1"/>
    <property type="molecule type" value="Genomic_DNA"/>
</dbReference>
<name>A0AAE4IW00_9ENTR</name>
<feature type="domain" description="Tail spike TSP1/Gp66 N-terminal" evidence="2">
    <location>
        <begin position="66"/>
        <end position="123"/>
    </location>
</feature>
<dbReference type="GO" id="GO:0004622">
    <property type="term" value="F:phosphatidylcholine lysophospholipase activity"/>
    <property type="evidence" value="ECO:0007669"/>
    <property type="project" value="TreeGrafter"/>
</dbReference>
<gene>
    <name evidence="3" type="ORF">O7047_06205</name>
</gene>
<dbReference type="PANTHER" id="PTHR30383:SF5">
    <property type="entry name" value="SGNH HYDROLASE-TYPE ESTERASE DOMAIN-CONTAINING PROTEIN"/>
    <property type="match status" value="1"/>
</dbReference>
<evidence type="ECO:0000313" key="4">
    <source>
        <dbReference type="Proteomes" id="UP001248822"/>
    </source>
</evidence>
<dbReference type="Pfam" id="PF13472">
    <property type="entry name" value="Lipase_GDSL_2"/>
    <property type="match status" value="1"/>
</dbReference>
<dbReference type="InterPro" id="IPR040775">
    <property type="entry name" value="Tail_spike_N"/>
</dbReference>
<protein>
    <submittedName>
        <fullName evidence="3">GDSL-type esterase/lipase family protein</fullName>
    </submittedName>
</protein>
<dbReference type="InterPro" id="IPR013830">
    <property type="entry name" value="SGNH_hydro"/>
</dbReference>
<dbReference type="SUPFAM" id="SSF52266">
    <property type="entry name" value="SGNH hydrolase"/>
    <property type="match status" value="1"/>
</dbReference>
<accession>A0AAE4IW00</accession>
<dbReference type="Gene3D" id="2.10.10.80">
    <property type="match status" value="1"/>
</dbReference>
<organism evidence="3 4">
    <name type="scientific">Pseudenterobacter timonensis</name>
    <dbReference type="NCBI Taxonomy" id="1755099"/>
    <lineage>
        <taxon>Bacteria</taxon>
        <taxon>Pseudomonadati</taxon>
        <taxon>Pseudomonadota</taxon>
        <taxon>Gammaproteobacteria</taxon>
        <taxon>Enterobacterales</taxon>
        <taxon>Enterobacteriaceae</taxon>
        <taxon>Pseudenterobacter</taxon>
    </lineage>
</organism>